<dbReference type="Gene3D" id="1.25.40.20">
    <property type="entry name" value="Ankyrin repeat-containing domain"/>
    <property type="match status" value="2"/>
</dbReference>
<dbReference type="InterPro" id="IPR051631">
    <property type="entry name" value="Ankyrin-KH/SAM_domain"/>
</dbReference>
<evidence type="ECO:0000256" key="3">
    <source>
        <dbReference type="PROSITE-ProRule" id="PRU00023"/>
    </source>
</evidence>
<comment type="caution">
    <text evidence="4">The sequence shown here is derived from an EMBL/GenBank/DDBJ whole genome shotgun (WGS) entry which is preliminary data.</text>
</comment>
<sequence length="252" mass="27709">MRAGKGMTPLLIASRHGFLSIVKVLKEARDESNWDEAENSGPMRLLQSTSIMEAASMGNQMVMQQGHSACICSHTQPCNADIQVLLDNGACIHGAIEPNPLNFTLGRVRIETTLLNKAVALGHDRVVKVLLRYDVHALNHEMGNAISRGYTAGVEVLLTKYQHRPSEPWSPLGVASRSGHVDIVRLFIGKGFDEEEALFTATRYGHAEIVELLLECGTDLNLPQLPPKPSSTSTPHWKHPNPQIFIALWSAH</sequence>
<keyword evidence="2 3" id="KW-0040">ANK repeat</keyword>
<gene>
    <name evidence="4" type="ORF">BJX63DRAFT_436131</name>
</gene>
<dbReference type="SUPFAM" id="SSF48403">
    <property type="entry name" value="Ankyrin repeat"/>
    <property type="match status" value="1"/>
</dbReference>
<dbReference type="Pfam" id="PF12796">
    <property type="entry name" value="Ank_2"/>
    <property type="match status" value="1"/>
</dbReference>
<dbReference type="EMBL" id="JBFXLT010000112">
    <property type="protein sequence ID" value="KAL2808456.1"/>
    <property type="molecule type" value="Genomic_DNA"/>
</dbReference>
<keyword evidence="5" id="KW-1185">Reference proteome</keyword>
<evidence type="ECO:0000256" key="1">
    <source>
        <dbReference type="ARBA" id="ARBA00022737"/>
    </source>
</evidence>
<dbReference type="PROSITE" id="PS50297">
    <property type="entry name" value="ANK_REP_REGION"/>
    <property type="match status" value="1"/>
</dbReference>
<evidence type="ECO:0000256" key="2">
    <source>
        <dbReference type="ARBA" id="ARBA00023043"/>
    </source>
</evidence>
<dbReference type="PRINTS" id="PR01415">
    <property type="entry name" value="ANKYRIN"/>
</dbReference>
<dbReference type="InterPro" id="IPR036770">
    <property type="entry name" value="Ankyrin_rpt-contain_sf"/>
</dbReference>
<organism evidence="4 5">
    <name type="scientific">Aspergillus granulosus</name>
    <dbReference type="NCBI Taxonomy" id="176169"/>
    <lineage>
        <taxon>Eukaryota</taxon>
        <taxon>Fungi</taxon>
        <taxon>Dikarya</taxon>
        <taxon>Ascomycota</taxon>
        <taxon>Pezizomycotina</taxon>
        <taxon>Eurotiomycetes</taxon>
        <taxon>Eurotiomycetidae</taxon>
        <taxon>Eurotiales</taxon>
        <taxon>Aspergillaceae</taxon>
        <taxon>Aspergillus</taxon>
        <taxon>Aspergillus subgen. Nidulantes</taxon>
    </lineage>
</organism>
<keyword evidence="1" id="KW-0677">Repeat</keyword>
<dbReference type="Proteomes" id="UP001610334">
    <property type="component" value="Unassembled WGS sequence"/>
</dbReference>
<proteinExistence type="predicted"/>
<dbReference type="Pfam" id="PF00023">
    <property type="entry name" value="Ank"/>
    <property type="match status" value="1"/>
</dbReference>
<name>A0ABR4GZ37_9EURO</name>
<evidence type="ECO:0000313" key="4">
    <source>
        <dbReference type="EMBL" id="KAL2808456.1"/>
    </source>
</evidence>
<dbReference type="PANTHER" id="PTHR23206:SF8">
    <property type="entry name" value="ANKYRIN REPEAT AND KH DOMAIN-CONTAINING 1"/>
    <property type="match status" value="1"/>
</dbReference>
<dbReference type="SMART" id="SM00248">
    <property type="entry name" value="ANK"/>
    <property type="match status" value="3"/>
</dbReference>
<feature type="repeat" description="ANK" evidence="3">
    <location>
        <begin position="193"/>
        <end position="225"/>
    </location>
</feature>
<dbReference type="PROSITE" id="PS50088">
    <property type="entry name" value="ANK_REPEAT"/>
    <property type="match status" value="1"/>
</dbReference>
<dbReference type="PANTHER" id="PTHR23206">
    <property type="entry name" value="MASK PROTEIN"/>
    <property type="match status" value="1"/>
</dbReference>
<dbReference type="InterPro" id="IPR002110">
    <property type="entry name" value="Ankyrin_rpt"/>
</dbReference>
<accession>A0ABR4GZ37</accession>
<evidence type="ECO:0000313" key="5">
    <source>
        <dbReference type="Proteomes" id="UP001610334"/>
    </source>
</evidence>
<reference evidence="4 5" key="1">
    <citation type="submission" date="2024-07" db="EMBL/GenBank/DDBJ databases">
        <title>Section-level genome sequencing and comparative genomics of Aspergillus sections Usti and Cavernicolus.</title>
        <authorList>
            <consortium name="Lawrence Berkeley National Laboratory"/>
            <person name="Nybo J.L."/>
            <person name="Vesth T.C."/>
            <person name="Theobald S."/>
            <person name="Frisvad J.C."/>
            <person name="Larsen T.O."/>
            <person name="Kjaerboelling I."/>
            <person name="Rothschild-Mancinelli K."/>
            <person name="Lyhne E.K."/>
            <person name="Kogle M.E."/>
            <person name="Barry K."/>
            <person name="Clum A."/>
            <person name="Na H."/>
            <person name="Ledsgaard L."/>
            <person name="Lin J."/>
            <person name="Lipzen A."/>
            <person name="Kuo A."/>
            <person name="Riley R."/>
            <person name="Mondo S."/>
            <person name="Labutti K."/>
            <person name="Haridas S."/>
            <person name="Pangalinan J."/>
            <person name="Salamov A.A."/>
            <person name="Simmons B.A."/>
            <person name="Magnuson J.K."/>
            <person name="Chen J."/>
            <person name="Drula E."/>
            <person name="Henrissat B."/>
            <person name="Wiebenga A."/>
            <person name="Lubbers R.J."/>
            <person name="Gomes A.C."/>
            <person name="Makela M.R."/>
            <person name="Stajich J."/>
            <person name="Grigoriev I.V."/>
            <person name="Mortensen U.H."/>
            <person name="De Vries R.P."/>
            <person name="Baker S.E."/>
            <person name="Andersen M.R."/>
        </authorList>
    </citation>
    <scope>NUCLEOTIDE SEQUENCE [LARGE SCALE GENOMIC DNA]</scope>
    <source>
        <strain evidence="4 5">CBS 588.65</strain>
    </source>
</reference>
<protein>
    <submittedName>
        <fullName evidence="4">Ankyrin repeat-containing domain protein</fullName>
    </submittedName>
</protein>